<dbReference type="RefSeq" id="WP_154878713.1">
    <property type="nucleotide sequence ID" value="NZ_JAADJX010000001.1"/>
</dbReference>
<evidence type="ECO:0000256" key="1">
    <source>
        <dbReference type="SAM" id="MobiDB-lite"/>
    </source>
</evidence>
<proteinExistence type="predicted"/>
<evidence type="ECO:0000313" key="4">
    <source>
        <dbReference type="Proteomes" id="UP000320747"/>
    </source>
</evidence>
<evidence type="ECO:0008006" key="5">
    <source>
        <dbReference type="Google" id="ProtNLM"/>
    </source>
</evidence>
<keyword evidence="2" id="KW-0732">Signal</keyword>
<name>A0ABY3E6Q8_9CORY</name>
<protein>
    <recommendedName>
        <fullName evidence="5">DUF3558 domain-containing protein</fullName>
    </recommendedName>
</protein>
<dbReference type="Proteomes" id="UP000320747">
    <property type="component" value="Unassembled WGS sequence"/>
</dbReference>
<gene>
    <name evidence="3" type="ORF">FPH17_03545</name>
</gene>
<dbReference type="PROSITE" id="PS51257">
    <property type="entry name" value="PROKAR_LIPOPROTEIN"/>
    <property type="match status" value="1"/>
</dbReference>
<accession>A0ABY3E6Q8</accession>
<feature type="chain" id="PRO_5045267238" description="DUF3558 domain-containing protein" evidence="2">
    <location>
        <begin position="26"/>
        <end position="349"/>
    </location>
</feature>
<feature type="region of interest" description="Disordered" evidence="1">
    <location>
        <begin position="25"/>
        <end position="79"/>
    </location>
</feature>
<reference evidence="3 4" key="1">
    <citation type="submission" date="2019-07" db="EMBL/GenBank/DDBJ databases">
        <title>Draft genome of Corynebacterium godavarianum and other related strains.</title>
        <authorList>
            <person name="Bernier A.-M."/>
            <person name="Bernard K."/>
        </authorList>
    </citation>
    <scope>NUCLEOTIDE SEQUENCE [LARGE SCALE GENOMIC DNA]</scope>
    <source>
        <strain evidence="3 4">LMG 29598</strain>
    </source>
</reference>
<feature type="compositionally biased region" description="Low complexity" evidence="1">
    <location>
        <begin position="25"/>
        <end position="46"/>
    </location>
</feature>
<evidence type="ECO:0000256" key="2">
    <source>
        <dbReference type="SAM" id="SignalP"/>
    </source>
</evidence>
<comment type="caution">
    <text evidence="3">The sequence shown here is derived from an EMBL/GenBank/DDBJ whole genome shotgun (WGS) entry which is preliminary data.</text>
</comment>
<organism evidence="3 4">
    <name type="scientific">Corynebacterium godavarianum</name>
    <dbReference type="NCBI Taxonomy" id="2054421"/>
    <lineage>
        <taxon>Bacteria</taxon>
        <taxon>Bacillati</taxon>
        <taxon>Actinomycetota</taxon>
        <taxon>Actinomycetes</taxon>
        <taxon>Mycobacteriales</taxon>
        <taxon>Corynebacteriaceae</taxon>
        <taxon>Corynebacterium</taxon>
    </lineage>
</organism>
<feature type="signal peptide" evidence="2">
    <location>
        <begin position="1"/>
        <end position="25"/>
    </location>
</feature>
<dbReference type="EMBL" id="VMHH01000002">
    <property type="protein sequence ID" value="TSJ75490.1"/>
    <property type="molecule type" value="Genomic_DNA"/>
</dbReference>
<keyword evidence="4" id="KW-1185">Reference proteome</keyword>
<evidence type="ECO:0000313" key="3">
    <source>
        <dbReference type="EMBL" id="TSJ75490.1"/>
    </source>
</evidence>
<feature type="region of interest" description="Disordered" evidence="1">
    <location>
        <begin position="216"/>
        <end position="235"/>
    </location>
</feature>
<feature type="compositionally biased region" description="Low complexity" evidence="1">
    <location>
        <begin position="52"/>
        <end position="63"/>
    </location>
</feature>
<sequence>MTHSPTRKALPLCAAAALTLASCSAAPDDAPETETTTTETTASSETTDSRPPESTTSTKPTTTEVREVSPEELANLTEVPADTFKATPVTFAVGFPGVGTKGCMVPTERMAPSYAQGKDEMFQFNCDIGIEDPANPAREYDTPPGSSNRALSMQYEPTVGFYTFSSQEPIHKDEYTKDYPELQVGQKVALSGFTLARPAEDTVVIQRGVHSLTISNGNTAVHSPPVESVQQGEPNPDLFDLSNTAAPEGTPCNVVSASDTETGETHHFSLIAHADNTDCTTTFDVAQRFITALQAGEVQPPTLEWSSPDGWSCSMDYMLPGAHADVLNAAPLCRNEGGGGFVIAGTEML</sequence>